<dbReference type="EMBL" id="JAUEPO010000005">
    <property type="protein sequence ID" value="KAK3321518.1"/>
    <property type="molecule type" value="Genomic_DNA"/>
</dbReference>
<evidence type="ECO:0000256" key="1">
    <source>
        <dbReference type="SAM" id="MobiDB-lite"/>
    </source>
</evidence>
<protein>
    <submittedName>
        <fullName evidence="2">Uncharacterized protein</fullName>
    </submittedName>
</protein>
<feature type="compositionally biased region" description="Polar residues" evidence="1">
    <location>
        <begin position="1"/>
        <end position="26"/>
    </location>
</feature>
<feature type="compositionally biased region" description="Low complexity" evidence="1">
    <location>
        <begin position="64"/>
        <end position="77"/>
    </location>
</feature>
<comment type="caution">
    <text evidence="2">The sequence shown here is derived from an EMBL/GenBank/DDBJ whole genome shotgun (WGS) entry which is preliminary data.</text>
</comment>
<gene>
    <name evidence="2" type="ORF">B0T19DRAFT_268117</name>
</gene>
<evidence type="ECO:0000313" key="2">
    <source>
        <dbReference type="EMBL" id="KAK3321518.1"/>
    </source>
</evidence>
<name>A0AAE0IAL0_9PEZI</name>
<sequence length="186" mass="19276">MGESIEMSTAKTNGPLHGQTNHQQTIPFPDDTATHDEPPPSYDASISHDRNASNSHTSPHRPHSPASSVSTASSDNALLGADRVRSSQRRGKHTQQEQYRSANPMSATAPPSRAPKRAGCCGSDTGGCCFSTNGACCFSDHGACCFSDNGACCFSDHGGCCFGDHGGCCFGDNGGCCCTDGHSGRS</sequence>
<proteinExistence type="predicted"/>
<reference evidence="2" key="2">
    <citation type="submission" date="2023-06" db="EMBL/GenBank/DDBJ databases">
        <authorList>
            <consortium name="Lawrence Berkeley National Laboratory"/>
            <person name="Haridas S."/>
            <person name="Hensen N."/>
            <person name="Bonometti L."/>
            <person name="Westerberg I."/>
            <person name="Brannstrom I.O."/>
            <person name="Guillou S."/>
            <person name="Cros-Aarteil S."/>
            <person name="Calhoun S."/>
            <person name="Kuo A."/>
            <person name="Mondo S."/>
            <person name="Pangilinan J."/>
            <person name="Riley R."/>
            <person name="Labutti K."/>
            <person name="Andreopoulos B."/>
            <person name="Lipzen A."/>
            <person name="Chen C."/>
            <person name="Yanf M."/>
            <person name="Daum C."/>
            <person name="Ng V."/>
            <person name="Clum A."/>
            <person name="Steindorff A."/>
            <person name="Ohm R."/>
            <person name="Martin F."/>
            <person name="Silar P."/>
            <person name="Natvig D."/>
            <person name="Lalanne C."/>
            <person name="Gautier V."/>
            <person name="Ament-Velasquez S.L."/>
            <person name="Kruys A."/>
            <person name="Hutchinson M.I."/>
            <person name="Powell A.J."/>
            <person name="Barry K."/>
            <person name="Miller A.N."/>
            <person name="Grigoriev I.V."/>
            <person name="Debuchy R."/>
            <person name="Gladieux P."/>
            <person name="Thoren M.H."/>
            <person name="Johannesson H."/>
        </authorList>
    </citation>
    <scope>NUCLEOTIDE SEQUENCE</scope>
    <source>
        <strain evidence="2">SMH4131-1</strain>
    </source>
</reference>
<reference evidence="2" key="1">
    <citation type="journal article" date="2023" name="Mol. Phylogenet. Evol.">
        <title>Genome-scale phylogeny and comparative genomics of the fungal order Sordariales.</title>
        <authorList>
            <person name="Hensen N."/>
            <person name="Bonometti L."/>
            <person name="Westerberg I."/>
            <person name="Brannstrom I.O."/>
            <person name="Guillou S."/>
            <person name="Cros-Aarteil S."/>
            <person name="Calhoun S."/>
            <person name="Haridas S."/>
            <person name="Kuo A."/>
            <person name="Mondo S."/>
            <person name="Pangilinan J."/>
            <person name="Riley R."/>
            <person name="LaButti K."/>
            <person name="Andreopoulos B."/>
            <person name="Lipzen A."/>
            <person name="Chen C."/>
            <person name="Yan M."/>
            <person name="Daum C."/>
            <person name="Ng V."/>
            <person name="Clum A."/>
            <person name="Steindorff A."/>
            <person name="Ohm R.A."/>
            <person name="Martin F."/>
            <person name="Silar P."/>
            <person name="Natvig D.O."/>
            <person name="Lalanne C."/>
            <person name="Gautier V."/>
            <person name="Ament-Velasquez S.L."/>
            <person name="Kruys A."/>
            <person name="Hutchinson M.I."/>
            <person name="Powell A.J."/>
            <person name="Barry K."/>
            <person name="Miller A.N."/>
            <person name="Grigoriev I.V."/>
            <person name="Debuchy R."/>
            <person name="Gladieux P."/>
            <person name="Hiltunen Thoren M."/>
            <person name="Johannesson H."/>
        </authorList>
    </citation>
    <scope>NUCLEOTIDE SEQUENCE</scope>
    <source>
        <strain evidence="2">SMH4131-1</strain>
    </source>
</reference>
<feature type="compositionally biased region" description="Polar residues" evidence="1">
    <location>
        <begin position="96"/>
        <end position="106"/>
    </location>
</feature>
<feature type="region of interest" description="Disordered" evidence="1">
    <location>
        <begin position="1"/>
        <end position="113"/>
    </location>
</feature>
<accession>A0AAE0IAL0</accession>
<dbReference type="AlphaFoldDB" id="A0AAE0IAL0"/>
<organism evidence="2 3">
    <name type="scientific">Cercophora scortea</name>
    <dbReference type="NCBI Taxonomy" id="314031"/>
    <lineage>
        <taxon>Eukaryota</taxon>
        <taxon>Fungi</taxon>
        <taxon>Dikarya</taxon>
        <taxon>Ascomycota</taxon>
        <taxon>Pezizomycotina</taxon>
        <taxon>Sordariomycetes</taxon>
        <taxon>Sordariomycetidae</taxon>
        <taxon>Sordariales</taxon>
        <taxon>Lasiosphaeriaceae</taxon>
        <taxon>Cercophora</taxon>
    </lineage>
</organism>
<keyword evidence="3" id="KW-1185">Reference proteome</keyword>
<dbReference type="Proteomes" id="UP001286456">
    <property type="component" value="Unassembled WGS sequence"/>
</dbReference>
<evidence type="ECO:0000313" key="3">
    <source>
        <dbReference type="Proteomes" id="UP001286456"/>
    </source>
</evidence>